<evidence type="ECO:0000256" key="1">
    <source>
        <dbReference type="ARBA" id="ARBA00022737"/>
    </source>
</evidence>
<feature type="domain" description="ACB" evidence="5">
    <location>
        <begin position="6"/>
        <end position="94"/>
    </location>
</feature>
<dbReference type="InterPro" id="IPR002110">
    <property type="entry name" value="Ankyrin_rpt"/>
</dbReference>
<gene>
    <name evidence="6" type="ORF">DICPUDRAFT_155651</name>
</gene>
<evidence type="ECO:0000313" key="6">
    <source>
        <dbReference type="EMBL" id="EGC32373.1"/>
    </source>
</evidence>
<dbReference type="OrthoDB" id="4567at2759"/>
<dbReference type="PROSITE" id="PS51228">
    <property type="entry name" value="ACB_2"/>
    <property type="match status" value="1"/>
</dbReference>
<reference evidence="7" key="1">
    <citation type="journal article" date="2011" name="Genome Biol.">
        <title>Comparative genomics of the social amoebae Dictyostelium discoideum and Dictyostelium purpureum.</title>
        <authorList>
            <consortium name="US DOE Joint Genome Institute (JGI-PGF)"/>
            <person name="Sucgang R."/>
            <person name="Kuo A."/>
            <person name="Tian X."/>
            <person name="Salerno W."/>
            <person name="Parikh A."/>
            <person name="Feasley C.L."/>
            <person name="Dalin E."/>
            <person name="Tu H."/>
            <person name="Huang E."/>
            <person name="Barry K."/>
            <person name="Lindquist E."/>
            <person name="Shapiro H."/>
            <person name="Bruce D."/>
            <person name="Schmutz J."/>
            <person name="Salamov A."/>
            <person name="Fey P."/>
            <person name="Gaudet P."/>
            <person name="Anjard C."/>
            <person name="Babu M.M."/>
            <person name="Basu S."/>
            <person name="Bushmanova Y."/>
            <person name="van der Wel H."/>
            <person name="Katoh-Kurasawa M."/>
            <person name="Dinh C."/>
            <person name="Coutinho P.M."/>
            <person name="Saito T."/>
            <person name="Elias M."/>
            <person name="Schaap P."/>
            <person name="Kay R.R."/>
            <person name="Henrissat B."/>
            <person name="Eichinger L."/>
            <person name="Rivero F."/>
            <person name="Putnam N.H."/>
            <person name="West C.M."/>
            <person name="Loomis W.F."/>
            <person name="Chisholm R.L."/>
            <person name="Shaulsky G."/>
            <person name="Strassmann J.E."/>
            <person name="Queller D.C."/>
            <person name="Kuspa A."/>
            <person name="Grigoriev I.V."/>
        </authorList>
    </citation>
    <scope>NUCLEOTIDE SEQUENCE [LARGE SCALE GENOMIC DNA]</scope>
    <source>
        <strain evidence="7">QSDP1</strain>
    </source>
</reference>
<keyword evidence="3" id="KW-0446">Lipid-binding</keyword>
<dbReference type="SUPFAM" id="SSF47027">
    <property type="entry name" value="Acyl-CoA binding protein"/>
    <property type="match status" value="1"/>
</dbReference>
<organism evidence="6 7">
    <name type="scientific">Dictyostelium purpureum</name>
    <name type="common">Slime mold</name>
    <dbReference type="NCBI Taxonomy" id="5786"/>
    <lineage>
        <taxon>Eukaryota</taxon>
        <taxon>Amoebozoa</taxon>
        <taxon>Evosea</taxon>
        <taxon>Eumycetozoa</taxon>
        <taxon>Dictyostelia</taxon>
        <taxon>Dictyosteliales</taxon>
        <taxon>Dictyosteliaceae</taxon>
        <taxon>Dictyostelium</taxon>
    </lineage>
</organism>
<dbReference type="PROSITE" id="PS50297">
    <property type="entry name" value="ANK_REP_REGION"/>
    <property type="match status" value="2"/>
</dbReference>
<dbReference type="Proteomes" id="UP000001064">
    <property type="component" value="Unassembled WGS sequence"/>
</dbReference>
<dbReference type="PROSITE" id="PS50088">
    <property type="entry name" value="ANK_REPEAT"/>
    <property type="match status" value="2"/>
</dbReference>
<name>F0ZUK1_DICPU</name>
<dbReference type="EMBL" id="GL871196">
    <property type="protein sequence ID" value="EGC32373.1"/>
    <property type="molecule type" value="Genomic_DNA"/>
</dbReference>
<evidence type="ECO:0000256" key="3">
    <source>
        <dbReference type="ARBA" id="ARBA00023121"/>
    </source>
</evidence>
<dbReference type="InterPro" id="IPR035984">
    <property type="entry name" value="Acyl-CoA-binding_sf"/>
</dbReference>
<dbReference type="PRINTS" id="PR00689">
    <property type="entry name" value="ACOABINDINGP"/>
</dbReference>
<protein>
    <recommendedName>
        <fullName evidence="5">ACB domain-containing protein</fullName>
    </recommendedName>
</protein>
<dbReference type="InterPro" id="IPR000582">
    <property type="entry name" value="Acyl-CoA-binding_protein"/>
</dbReference>
<evidence type="ECO:0000256" key="2">
    <source>
        <dbReference type="ARBA" id="ARBA00023043"/>
    </source>
</evidence>
<dbReference type="VEuPathDB" id="AmoebaDB:DICPUDRAFT_155651"/>
<proteinExistence type="predicted"/>
<feature type="repeat" description="ANK" evidence="4">
    <location>
        <begin position="233"/>
        <end position="254"/>
    </location>
</feature>
<dbReference type="STRING" id="5786.F0ZUK1"/>
<dbReference type="PANTHER" id="PTHR24119:SF0">
    <property type="entry name" value="ACYL-COA-BINDING DOMAIN-CONTAINING PROTEIN 6"/>
    <property type="match status" value="1"/>
</dbReference>
<dbReference type="Gene3D" id="1.20.80.10">
    <property type="match status" value="1"/>
</dbReference>
<dbReference type="AlphaFoldDB" id="F0ZUK1"/>
<dbReference type="FunCoup" id="F0ZUK1">
    <property type="interactions" value="177"/>
</dbReference>
<accession>F0ZUK1</accession>
<dbReference type="RefSeq" id="XP_003291103.1">
    <property type="nucleotide sequence ID" value="XM_003291055.1"/>
</dbReference>
<sequence>MSHQDIENKFNQAVEYVTNNSSKLSNLKNEEQLYLYCNFKQATIGDCNTKQPPFYDYIGKTKWNSWNSLKGVDKIVAMNSYISLVNKIAPGWDSNIGAKQAESQSIFLEDEEFNEQERVQKEEYAQLKQEGREEEKSKSKSKWMGPVVSKFSMVDDETLEKLSKEEQVQDLSFWISENNLNKFKEELEKDKSKINEKDKEGRTPLTYACDRGIYEIVKILVENGADINHQDSEGMTPLHYSTLCNHVEICKFLLTQEKINRSLKDNSDSTPLDLADSDEIKSLF</sequence>
<dbReference type="SUPFAM" id="SSF48403">
    <property type="entry name" value="Ankyrin repeat"/>
    <property type="match status" value="1"/>
</dbReference>
<keyword evidence="2 4" id="KW-0040">ANK repeat</keyword>
<dbReference type="Pfam" id="PF00887">
    <property type="entry name" value="ACBP"/>
    <property type="match status" value="1"/>
</dbReference>
<evidence type="ECO:0000259" key="5">
    <source>
        <dbReference type="PROSITE" id="PS51228"/>
    </source>
</evidence>
<dbReference type="SMART" id="SM00248">
    <property type="entry name" value="ANK"/>
    <property type="match status" value="2"/>
</dbReference>
<dbReference type="InterPro" id="IPR014352">
    <property type="entry name" value="FERM/acyl-CoA-bd_prot_sf"/>
</dbReference>
<dbReference type="GO" id="GO:0000062">
    <property type="term" value="F:fatty-acyl-CoA binding"/>
    <property type="evidence" value="ECO:0000318"/>
    <property type="project" value="GO_Central"/>
</dbReference>
<dbReference type="Gene3D" id="1.25.40.20">
    <property type="entry name" value="Ankyrin repeat-containing domain"/>
    <property type="match status" value="1"/>
</dbReference>
<dbReference type="OMA" id="ARSKWQA"/>
<dbReference type="InParanoid" id="F0ZUK1"/>
<dbReference type="InterPro" id="IPR036770">
    <property type="entry name" value="Ankyrin_rpt-contain_sf"/>
</dbReference>
<keyword evidence="1" id="KW-0677">Repeat</keyword>
<dbReference type="eggNOG" id="KOG0817">
    <property type="taxonomic scope" value="Eukaryota"/>
</dbReference>
<evidence type="ECO:0000313" key="7">
    <source>
        <dbReference type="Proteomes" id="UP000001064"/>
    </source>
</evidence>
<keyword evidence="7" id="KW-1185">Reference proteome</keyword>
<dbReference type="KEGG" id="dpp:DICPUDRAFT_155651"/>
<dbReference type="PANTHER" id="PTHR24119">
    <property type="entry name" value="ACYL-COA-BINDING DOMAIN-CONTAINING PROTEIN 6"/>
    <property type="match status" value="1"/>
</dbReference>
<dbReference type="Pfam" id="PF12796">
    <property type="entry name" value="Ank_2"/>
    <property type="match status" value="1"/>
</dbReference>
<feature type="repeat" description="ANK" evidence="4">
    <location>
        <begin position="200"/>
        <end position="232"/>
    </location>
</feature>
<dbReference type="GeneID" id="10507275"/>
<evidence type="ECO:0000256" key="4">
    <source>
        <dbReference type="PROSITE-ProRule" id="PRU00023"/>
    </source>
</evidence>